<accession>A0A937G048</accession>
<dbReference type="SUPFAM" id="SSF46626">
    <property type="entry name" value="Cytochrome c"/>
    <property type="match status" value="1"/>
</dbReference>
<evidence type="ECO:0000259" key="8">
    <source>
        <dbReference type="PROSITE" id="PS51007"/>
    </source>
</evidence>
<protein>
    <submittedName>
        <fullName evidence="9">C-type cytochrome</fullName>
    </submittedName>
</protein>
<feature type="signal peptide" evidence="7">
    <location>
        <begin position="1"/>
        <end position="25"/>
    </location>
</feature>
<sequence length="314" mass="34801">MNSINKYLKALGLITLLMLTGSTWAQSGEASTAGSIEFYIVMGFVFVTALVVLAVAVVILKLLRLMVKLQTRKEAEARGEVYEEAPQRSWWSKFLTEANDAVPVESEETIMLDHNYDGIRELDNHLPPWWKWLFYGTIAFAVVYLAGYHVFGTMPLQLEEYQSEVAQAEKVALARKADTPVSDINEENVERVTDQALLDNGREVFISNCAPCHKEDGAGGIGPNLTDKYWIHGGDIKSIFKTIKQGVPEKGMISWEPLLSPDEMQNVSSFVMSLAGTNPPNAKGPQGELYEPELEKGVEEPTPTDSVKVVEASM</sequence>
<keyword evidence="6" id="KW-1133">Transmembrane helix</keyword>
<dbReference type="GO" id="GO:0009055">
    <property type="term" value="F:electron transfer activity"/>
    <property type="evidence" value="ECO:0007669"/>
    <property type="project" value="InterPro"/>
</dbReference>
<dbReference type="InterPro" id="IPR032858">
    <property type="entry name" value="CcoP_N"/>
</dbReference>
<dbReference type="Gene3D" id="1.10.760.10">
    <property type="entry name" value="Cytochrome c-like domain"/>
    <property type="match status" value="1"/>
</dbReference>
<keyword evidence="2 4" id="KW-0479">Metal-binding</keyword>
<keyword evidence="6" id="KW-0812">Transmembrane</keyword>
<evidence type="ECO:0000313" key="9">
    <source>
        <dbReference type="EMBL" id="MBL6449364.1"/>
    </source>
</evidence>
<dbReference type="Proteomes" id="UP000614216">
    <property type="component" value="Unassembled WGS sequence"/>
</dbReference>
<feature type="transmembrane region" description="Helical" evidence="6">
    <location>
        <begin position="132"/>
        <end position="151"/>
    </location>
</feature>
<dbReference type="InterPro" id="IPR050597">
    <property type="entry name" value="Cytochrome_c_Oxidase_Subunit"/>
</dbReference>
<reference evidence="9" key="1">
    <citation type="submission" date="2021-01" db="EMBL/GenBank/DDBJ databases">
        <title>Fulvivirga kasyanovii gen. nov., sp nov., a novel member of the phylum Bacteroidetes isolated from seawater in a mussel farm.</title>
        <authorList>
            <person name="Zhao L.-H."/>
            <person name="Wang Z.-J."/>
        </authorList>
    </citation>
    <scope>NUCLEOTIDE SEQUENCE</scope>
    <source>
        <strain evidence="9">29W222</strain>
    </source>
</reference>
<dbReference type="InterPro" id="IPR036909">
    <property type="entry name" value="Cyt_c-like_dom_sf"/>
</dbReference>
<comment type="caution">
    <text evidence="9">The sequence shown here is derived from an EMBL/GenBank/DDBJ whole genome shotgun (WGS) entry which is preliminary data.</text>
</comment>
<evidence type="ECO:0000256" key="1">
    <source>
        <dbReference type="ARBA" id="ARBA00022617"/>
    </source>
</evidence>
<dbReference type="GO" id="GO:0020037">
    <property type="term" value="F:heme binding"/>
    <property type="evidence" value="ECO:0007669"/>
    <property type="project" value="InterPro"/>
</dbReference>
<dbReference type="Gene3D" id="6.10.280.130">
    <property type="match status" value="1"/>
</dbReference>
<keyword evidence="1 4" id="KW-0349">Heme</keyword>
<dbReference type="InterPro" id="IPR038414">
    <property type="entry name" value="CcoP_N_sf"/>
</dbReference>
<dbReference type="InterPro" id="IPR009056">
    <property type="entry name" value="Cyt_c-like_dom"/>
</dbReference>
<name>A0A937G048_9BACT</name>
<keyword evidence="7" id="KW-0732">Signal</keyword>
<dbReference type="AlphaFoldDB" id="A0A937G048"/>
<feature type="region of interest" description="Disordered" evidence="5">
    <location>
        <begin position="277"/>
        <end position="314"/>
    </location>
</feature>
<evidence type="ECO:0000256" key="6">
    <source>
        <dbReference type="SAM" id="Phobius"/>
    </source>
</evidence>
<dbReference type="Pfam" id="PF13442">
    <property type="entry name" value="Cytochrome_CBB3"/>
    <property type="match status" value="1"/>
</dbReference>
<dbReference type="RefSeq" id="WP_202858891.1">
    <property type="nucleotide sequence ID" value="NZ_JAEUGD010000066.1"/>
</dbReference>
<proteinExistence type="predicted"/>
<feature type="chain" id="PRO_5037458775" evidence="7">
    <location>
        <begin position="26"/>
        <end position="314"/>
    </location>
</feature>
<gene>
    <name evidence="9" type="ORF">JMN32_23840</name>
</gene>
<evidence type="ECO:0000256" key="4">
    <source>
        <dbReference type="PROSITE-ProRule" id="PRU00433"/>
    </source>
</evidence>
<keyword evidence="10" id="KW-1185">Reference proteome</keyword>
<feature type="domain" description="Cytochrome c" evidence="8">
    <location>
        <begin position="196"/>
        <end position="275"/>
    </location>
</feature>
<evidence type="ECO:0000256" key="7">
    <source>
        <dbReference type="SAM" id="SignalP"/>
    </source>
</evidence>
<evidence type="ECO:0000256" key="2">
    <source>
        <dbReference type="ARBA" id="ARBA00022723"/>
    </source>
</evidence>
<keyword evidence="6" id="KW-0472">Membrane</keyword>
<dbReference type="Pfam" id="PF14715">
    <property type="entry name" value="FixP_N"/>
    <property type="match status" value="1"/>
</dbReference>
<dbReference type="EMBL" id="JAEUGD010000066">
    <property type="protein sequence ID" value="MBL6449364.1"/>
    <property type="molecule type" value="Genomic_DNA"/>
</dbReference>
<evidence type="ECO:0000256" key="3">
    <source>
        <dbReference type="ARBA" id="ARBA00023004"/>
    </source>
</evidence>
<dbReference type="GO" id="GO:0046872">
    <property type="term" value="F:metal ion binding"/>
    <property type="evidence" value="ECO:0007669"/>
    <property type="project" value="UniProtKB-KW"/>
</dbReference>
<keyword evidence="3 4" id="KW-0408">Iron</keyword>
<dbReference type="PANTHER" id="PTHR33751:SF1">
    <property type="entry name" value="CBB3-TYPE CYTOCHROME C OXIDASE SUBUNIT FIXP"/>
    <property type="match status" value="1"/>
</dbReference>
<feature type="transmembrane region" description="Helical" evidence="6">
    <location>
        <begin position="41"/>
        <end position="63"/>
    </location>
</feature>
<evidence type="ECO:0000256" key="5">
    <source>
        <dbReference type="SAM" id="MobiDB-lite"/>
    </source>
</evidence>
<organism evidence="9 10">
    <name type="scientific">Fulvivirga marina</name>
    <dbReference type="NCBI Taxonomy" id="2494733"/>
    <lineage>
        <taxon>Bacteria</taxon>
        <taxon>Pseudomonadati</taxon>
        <taxon>Bacteroidota</taxon>
        <taxon>Cytophagia</taxon>
        <taxon>Cytophagales</taxon>
        <taxon>Fulvivirgaceae</taxon>
        <taxon>Fulvivirga</taxon>
    </lineage>
</organism>
<dbReference type="PROSITE" id="PS51007">
    <property type="entry name" value="CYTC"/>
    <property type="match status" value="1"/>
</dbReference>
<dbReference type="PANTHER" id="PTHR33751">
    <property type="entry name" value="CBB3-TYPE CYTOCHROME C OXIDASE SUBUNIT FIXP"/>
    <property type="match status" value="1"/>
</dbReference>
<evidence type="ECO:0000313" key="10">
    <source>
        <dbReference type="Proteomes" id="UP000614216"/>
    </source>
</evidence>